<keyword evidence="2" id="KW-0596">Phosphopantetheine</keyword>
<dbReference type="InterPro" id="IPR001031">
    <property type="entry name" value="Thioesterase"/>
</dbReference>
<organism evidence="5 6">
    <name type="scientific">Agaribacillus aureus</name>
    <dbReference type="NCBI Taxonomy" id="3051825"/>
    <lineage>
        <taxon>Bacteria</taxon>
        <taxon>Pseudomonadati</taxon>
        <taxon>Bacteroidota</taxon>
        <taxon>Cytophagia</taxon>
        <taxon>Cytophagales</taxon>
        <taxon>Splendidivirgaceae</taxon>
        <taxon>Agaribacillus</taxon>
    </lineage>
</organism>
<dbReference type="CDD" id="cd05930">
    <property type="entry name" value="A_NRPS"/>
    <property type="match status" value="2"/>
</dbReference>
<keyword evidence="6" id="KW-1185">Reference proteome</keyword>
<dbReference type="NCBIfam" id="TIGR01733">
    <property type="entry name" value="AA-adenyl-dom"/>
    <property type="match status" value="1"/>
</dbReference>
<reference evidence="5" key="1">
    <citation type="submission" date="2023-06" db="EMBL/GenBank/DDBJ databases">
        <title>Genomic of Agaribacillus aureum.</title>
        <authorList>
            <person name="Wang G."/>
        </authorList>
    </citation>
    <scope>NUCLEOTIDE SEQUENCE</scope>
    <source>
        <strain evidence="5">BMA12</strain>
    </source>
</reference>
<dbReference type="InterPro" id="IPR036736">
    <property type="entry name" value="ACP-like_sf"/>
</dbReference>
<dbReference type="Gene3D" id="1.10.1200.10">
    <property type="entry name" value="ACP-like"/>
    <property type="match status" value="2"/>
</dbReference>
<gene>
    <name evidence="5" type="ORF">QQ020_35960</name>
</gene>
<dbReference type="InterPro" id="IPR009081">
    <property type="entry name" value="PP-bd_ACP"/>
</dbReference>
<dbReference type="InterPro" id="IPR001242">
    <property type="entry name" value="Condensation_dom"/>
</dbReference>
<evidence type="ECO:0000256" key="2">
    <source>
        <dbReference type="ARBA" id="ARBA00022450"/>
    </source>
</evidence>
<dbReference type="Gene3D" id="2.30.38.10">
    <property type="entry name" value="Luciferase, Domain 3"/>
    <property type="match status" value="1"/>
</dbReference>
<dbReference type="SMART" id="SM00823">
    <property type="entry name" value="PKS_PP"/>
    <property type="match status" value="2"/>
</dbReference>
<name>A0ABT8LI80_9BACT</name>
<dbReference type="SUPFAM" id="SSF56801">
    <property type="entry name" value="Acetyl-CoA synthetase-like"/>
    <property type="match status" value="2"/>
</dbReference>
<dbReference type="SUPFAM" id="SSF47336">
    <property type="entry name" value="ACP-like"/>
    <property type="match status" value="2"/>
</dbReference>
<proteinExistence type="predicted"/>
<comment type="caution">
    <text evidence="5">The sequence shown here is derived from an EMBL/GenBank/DDBJ whole genome shotgun (WGS) entry which is preliminary data.</text>
</comment>
<dbReference type="SUPFAM" id="SSF52777">
    <property type="entry name" value="CoA-dependent acyltransferases"/>
    <property type="match status" value="4"/>
</dbReference>
<dbReference type="InterPro" id="IPR023213">
    <property type="entry name" value="CAT-like_dom_sf"/>
</dbReference>
<dbReference type="EMBL" id="JAUJEB010000023">
    <property type="protein sequence ID" value="MDN5217524.1"/>
    <property type="molecule type" value="Genomic_DNA"/>
</dbReference>
<dbReference type="PANTHER" id="PTHR45527">
    <property type="entry name" value="NONRIBOSOMAL PEPTIDE SYNTHETASE"/>
    <property type="match status" value="1"/>
</dbReference>
<dbReference type="Gene3D" id="3.40.50.12780">
    <property type="entry name" value="N-terminal domain of ligase-like"/>
    <property type="match status" value="1"/>
</dbReference>
<dbReference type="PROSITE" id="PS50075">
    <property type="entry name" value="CARRIER"/>
    <property type="match status" value="2"/>
</dbReference>
<dbReference type="RefSeq" id="WP_346762859.1">
    <property type="nucleotide sequence ID" value="NZ_JAUJEB010000023.1"/>
</dbReference>
<dbReference type="Gene3D" id="3.30.300.30">
    <property type="match status" value="2"/>
</dbReference>
<dbReference type="SUPFAM" id="SSF53474">
    <property type="entry name" value="alpha/beta-Hydrolases"/>
    <property type="match status" value="1"/>
</dbReference>
<dbReference type="InterPro" id="IPR042099">
    <property type="entry name" value="ANL_N_sf"/>
</dbReference>
<dbReference type="NCBIfam" id="NF003417">
    <property type="entry name" value="PRK04813.1"/>
    <property type="match status" value="2"/>
</dbReference>
<dbReference type="NCBIfam" id="TIGR01720">
    <property type="entry name" value="NRPS-para261"/>
    <property type="match status" value="1"/>
</dbReference>
<dbReference type="InterPro" id="IPR045851">
    <property type="entry name" value="AMP-bd_C_sf"/>
</dbReference>
<dbReference type="Pfam" id="PF00668">
    <property type="entry name" value="Condensation"/>
    <property type="match status" value="2"/>
</dbReference>
<dbReference type="CDD" id="cd19543">
    <property type="entry name" value="DCL_NRPS"/>
    <property type="match status" value="1"/>
</dbReference>
<dbReference type="Gene3D" id="3.30.559.10">
    <property type="entry name" value="Chloramphenicol acetyltransferase-like domain"/>
    <property type="match status" value="2"/>
</dbReference>
<feature type="domain" description="Carrier" evidence="4">
    <location>
        <begin position="362"/>
        <end position="436"/>
    </location>
</feature>
<dbReference type="Gene3D" id="3.30.559.30">
    <property type="entry name" value="Nonribosomal peptide synthetase, condensation domain"/>
    <property type="match status" value="2"/>
</dbReference>
<feature type="domain" description="Carrier" evidence="4">
    <location>
        <begin position="1881"/>
        <end position="1956"/>
    </location>
</feature>
<keyword evidence="3" id="KW-0597">Phosphoprotein</keyword>
<dbReference type="PROSITE" id="PS00455">
    <property type="entry name" value="AMP_BINDING"/>
    <property type="match status" value="2"/>
</dbReference>
<protein>
    <submittedName>
        <fullName evidence="5">Amino acid adenylation domain-containing protein</fullName>
    </submittedName>
</protein>
<dbReference type="Pfam" id="PF00975">
    <property type="entry name" value="Thioesterase"/>
    <property type="match status" value="1"/>
</dbReference>
<dbReference type="PROSITE" id="PS00012">
    <property type="entry name" value="PHOSPHOPANTETHEINE"/>
    <property type="match status" value="1"/>
</dbReference>
<evidence type="ECO:0000256" key="3">
    <source>
        <dbReference type="ARBA" id="ARBA00022553"/>
    </source>
</evidence>
<evidence type="ECO:0000313" key="6">
    <source>
        <dbReference type="Proteomes" id="UP001172083"/>
    </source>
</evidence>
<evidence type="ECO:0000256" key="1">
    <source>
        <dbReference type="ARBA" id="ARBA00001957"/>
    </source>
</evidence>
<dbReference type="Pfam" id="PF00501">
    <property type="entry name" value="AMP-binding"/>
    <property type="match status" value="2"/>
</dbReference>
<dbReference type="Proteomes" id="UP001172083">
    <property type="component" value="Unassembled WGS sequence"/>
</dbReference>
<dbReference type="InterPro" id="IPR006162">
    <property type="entry name" value="Ppantetheine_attach_site"/>
</dbReference>
<evidence type="ECO:0000313" key="5">
    <source>
        <dbReference type="EMBL" id="MDN5217524.1"/>
    </source>
</evidence>
<dbReference type="InterPro" id="IPR010060">
    <property type="entry name" value="NRPS_synth"/>
</dbReference>
<dbReference type="PANTHER" id="PTHR45527:SF1">
    <property type="entry name" value="FATTY ACID SYNTHASE"/>
    <property type="match status" value="1"/>
</dbReference>
<dbReference type="Gene3D" id="3.40.50.980">
    <property type="match status" value="2"/>
</dbReference>
<dbReference type="Gene3D" id="3.40.50.1820">
    <property type="entry name" value="alpha/beta hydrolase"/>
    <property type="match status" value="1"/>
</dbReference>
<accession>A0ABT8LI80</accession>
<comment type="cofactor">
    <cofactor evidence="1">
        <name>pantetheine 4'-phosphate</name>
        <dbReference type="ChEBI" id="CHEBI:47942"/>
    </cofactor>
</comment>
<dbReference type="Pfam" id="PF00550">
    <property type="entry name" value="PP-binding"/>
    <property type="match status" value="2"/>
</dbReference>
<dbReference type="InterPro" id="IPR020845">
    <property type="entry name" value="AMP-binding_CS"/>
</dbReference>
<dbReference type="InterPro" id="IPR010071">
    <property type="entry name" value="AA_adenyl_dom"/>
</dbReference>
<dbReference type="InterPro" id="IPR000873">
    <property type="entry name" value="AMP-dep_synth/lig_dom"/>
</dbReference>
<evidence type="ECO:0000259" key="4">
    <source>
        <dbReference type="PROSITE" id="PS50075"/>
    </source>
</evidence>
<dbReference type="InterPro" id="IPR029058">
    <property type="entry name" value="AB_hydrolase_fold"/>
</dbReference>
<sequence>MPIAGSNNLAYVIYTSGTSGRPKGVMIEHKSVVNYITWANEYYFDNQTGCCFALFTSIAFDLTVTSVFSSLLRGDTLYVASKRNIDHILEEIFSRQEVNVLKVTPSHINLLTQLSIKSTPTSQVIIGGESFSEAQVAILKTLNEQLRVYNEYGPTEATIGSTVAQIKIGQTITIGKPIWNTQLYVLDESLQPQPVGIVGEILIGGTGLARGYLHQEALTAEKFISNPFGEGRLYKTGDLGYWNRDGALEYLGRKDDQVKLRGYRIELEEIERVLLEYAGLSQAVVLLQEGLGNEKQIVGYYVKEGEVDEGSLREHLQAWLPAYMVPSVLVELERLPLTVNGKIDKQSLPGIDHLPRQRAYVAPANNTERQLVEIWEQVLGIEEIGVEDNFFELGGDSLKAIQIASRLYKAGYDAQTRDVFKYPKIRELATILKTEEEINQKATDSATPLTPIQHELFTLINAVPKYSSQSVTLRRKERFNKRALVEVFTRLLEHHDALRITFRKQERIMRQINHGLNYPFLIEEYHWNDVKDEETLENVLSREMEAICSQFDLERGPLFKAGLFHLPDGDELLICIHSLTVDRLSWNILLKDIDSLYWQYQHGEKLNLPSKTDDYISWTKYLSAYALSETFEKEQHYWINLAGAQVQPISTNSIVENNLVPETTSQFFELSSQETETMLNEANVTFNTEPTDILLTALVLALRKSFGKERVWINLENQERQNLTDELDLSRTVGCLTTIYPVLFDSDHGQLPNLIIEVKERLRRVPNGGIGYGVLKQLEVKTTKEQWEIKPEIGFSYLPPLDLEMENATFEVILEHFGIGTERLFNQKHDLNIICHIYKQQLRVTVDHSQWQCEEKIISDFLNIYKTSLLETLACCITHSPTLTPYDLTYKGLSVEKLDVLGRQYPIEDIYRLSPTQEGLLFHTLYDQSSAIYFEQLTYRLNGPLNPELLEKSLNQLIMRYDILRTVILYKDVDHPLQLVLKTRKANFYYRDLRELKDAKEQEVWIKQFKNKDKARAFDLTRDSLMRVALLQLDNDSYEIIWSYHHILMDGWCLELLTEEFWHIYESLRDHRAVSLPKVKPYRDYIQWLEKQDKKKALSFWSKYIGEYQSAAGIPKRTNRVKRPVNYRQKRVFFHLEEEQTLLLKQLGIAHAVTLNTVIQCIWGILLGKYNNTTDVVFGGVVSGRPVEVTEVERIVGLFVNTIPVRICYQHMTRFIDLLRQVQENAISSEPFHYFALAEIQSKSELKQRLFDHIVVFQDLPDIGAVSKLGNSEKPDSETPIFVSDVELFEQTNYDLNLKINSGEQIHFTISYNANVYDHGQMEGVGDHFKGIVKQVLADSSRAVGSLSVVTPSERIQILEDFNATAVAYSEQNTVIDLFEQQVQRTPDQVALVFAEQSFTYEQVNQRANQLAHYMRKRFDVKADELVGMLLERSEMTVIAILAVLKAGGAYLPIDPTYPAQRIGIILADAQPKLLLIQLDLLDLAFGYTELLPSLQVLAMEIVEQELENEVANLQPRATSNSLAYVIYTSGSSGKPKGVMIEHGNLVNLLWSARQILAVTESDRVLTITTYSFDISVQELFVPLLVGATVMIGTKAQVNDTVKLQKLMLVNQPTLMQATPSFWNLLVEDGWKGNPQLRIISTGESLPYVLGQKLLERTDYLWNMYGPTETTIWSIGKMVIDTEGLLTIGAPLHNTQVYVLDKQRQLLPIGVVGELYIGGAGLARGYLHQEQLTKENFIANPFSPDPESRLYRTGDLCRWMPQGEIEFIGRSDTQVKLRGYRIELKEVEVALVNTGMLDQVLVMVRQEKNEDKYMVAYYTSKEEQDITTLRGLLAENLPVYMIPNHYVHLEIFPMTLNGKINKKALPPPKRSTPENKKSNGLHLSVLEESILNIWKQVLGNDEIGVEDNLFEIGGHSLHEMQIIARINKELGGEVVLRDIVTYPTVRKLAGFINNGERTLERGLVSALSNIIANRPNLFFFPPLNGTSLGYKELAGLLADKYNCYGLQSCGFDNDEPFDKSLEQMSTKFVQEISRIHTEKEITLFGFSMGVLTAFEAAKQLEARGNEVKLILVDRGTNSALDQGFIEDQTWEEYEADDQGWGKNFEQVLGQEARKAGIEVERIERAKATWINNARLSAQHNLLGRIRGNIVAFEGKESKYNGQHTNMATWKDYTSGSFVNIYLEGDHNQVLSEAKNLVTVSETLLGEEKQRLQKISN</sequence>
<dbReference type="InterPro" id="IPR020806">
    <property type="entry name" value="PKS_PP-bd"/>
</dbReference>